<sequence>MIAKVNGNAAVYPSLKGRVVVVTGGGSGIGAALTEGFARQGARVAFIDMAEDASRALDQSLSGLDPAPSYYHCDLTDIDALLAVLARIAEEVGPVDVLVNNAANDDRHRIEEVTPAYWDNRIAVNLRHQFFASQAVIEAMRARGSGVIVNLGSLSWHLGLADLSVYETAKAGVEGMTRAMARELGADGIRVVCIVPGNVKTPRQAKWYSPEQEAEIVAQQALKLRIEPSDIAAIAMFLASDDARACTGHEYIVDAGWR</sequence>
<dbReference type="InterPro" id="IPR057326">
    <property type="entry name" value="KR_dom"/>
</dbReference>
<comment type="caution">
    <text evidence="4">The sequence shown here is derived from an EMBL/GenBank/DDBJ whole genome shotgun (WGS) entry which is preliminary data.</text>
</comment>
<evidence type="ECO:0000256" key="2">
    <source>
        <dbReference type="ARBA" id="ARBA00023002"/>
    </source>
</evidence>
<evidence type="ECO:0000313" key="4">
    <source>
        <dbReference type="EMBL" id="MFC4723775.1"/>
    </source>
</evidence>
<proteinExistence type="inferred from homology"/>
<reference evidence="5" key="1">
    <citation type="journal article" date="2019" name="Int. J. Syst. Evol. Microbiol.">
        <title>The Global Catalogue of Microorganisms (GCM) 10K type strain sequencing project: providing services to taxonomists for standard genome sequencing and annotation.</title>
        <authorList>
            <consortium name="The Broad Institute Genomics Platform"/>
            <consortium name="The Broad Institute Genome Sequencing Center for Infectious Disease"/>
            <person name="Wu L."/>
            <person name="Ma J."/>
        </authorList>
    </citation>
    <scope>NUCLEOTIDE SEQUENCE [LARGE SCALE GENOMIC DNA]</scope>
    <source>
        <strain evidence="5">CCUG 62981</strain>
    </source>
</reference>
<dbReference type="EC" id="1.1.1.-" evidence="4"/>
<name>A0ABV9N7I3_9PROT</name>
<dbReference type="GO" id="GO:0016491">
    <property type="term" value="F:oxidoreductase activity"/>
    <property type="evidence" value="ECO:0007669"/>
    <property type="project" value="UniProtKB-KW"/>
</dbReference>
<dbReference type="PANTHER" id="PTHR43639">
    <property type="entry name" value="OXIDOREDUCTASE, SHORT-CHAIN DEHYDROGENASE/REDUCTASE FAMILY (AFU_ORTHOLOGUE AFUA_5G02870)"/>
    <property type="match status" value="1"/>
</dbReference>
<feature type="domain" description="Ketoreductase" evidence="3">
    <location>
        <begin position="18"/>
        <end position="210"/>
    </location>
</feature>
<dbReference type="Proteomes" id="UP001596024">
    <property type="component" value="Unassembled WGS sequence"/>
</dbReference>
<dbReference type="RefSeq" id="WP_371394451.1">
    <property type="nucleotide sequence ID" value="NZ_CP163421.1"/>
</dbReference>
<evidence type="ECO:0000259" key="3">
    <source>
        <dbReference type="SMART" id="SM00822"/>
    </source>
</evidence>
<accession>A0ABV9N7I3</accession>
<keyword evidence="5" id="KW-1185">Reference proteome</keyword>
<dbReference type="SUPFAM" id="SSF51735">
    <property type="entry name" value="NAD(P)-binding Rossmann-fold domains"/>
    <property type="match status" value="1"/>
</dbReference>
<dbReference type="Gene3D" id="3.40.50.720">
    <property type="entry name" value="NAD(P)-binding Rossmann-like Domain"/>
    <property type="match status" value="1"/>
</dbReference>
<dbReference type="EMBL" id="JBHSGQ010000001">
    <property type="protein sequence ID" value="MFC4723775.1"/>
    <property type="molecule type" value="Genomic_DNA"/>
</dbReference>
<evidence type="ECO:0000313" key="5">
    <source>
        <dbReference type="Proteomes" id="UP001596024"/>
    </source>
</evidence>
<dbReference type="PRINTS" id="PR00080">
    <property type="entry name" value="SDRFAMILY"/>
</dbReference>
<dbReference type="PANTHER" id="PTHR43639:SF1">
    <property type="entry name" value="SHORT-CHAIN DEHYDROGENASE_REDUCTASE FAMILY PROTEIN"/>
    <property type="match status" value="1"/>
</dbReference>
<keyword evidence="2 4" id="KW-0560">Oxidoreductase</keyword>
<gene>
    <name evidence="4" type="ORF">ACFPB0_00585</name>
</gene>
<evidence type="ECO:0000256" key="1">
    <source>
        <dbReference type="ARBA" id="ARBA00006484"/>
    </source>
</evidence>
<dbReference type="CDD" id="cd05233">
    <property type="entry name" value="SDR_c"/>
    <property type="match status" value="1"/>
</dbReference>
<comment type="similarity">
    <text evidence="1">Belongs to the short-chain dehydrogenases/reductases (SDR) family.</text>
</comment>
<dbReference type="InterPro" id="IPR036291">
    <property type="entry name" value="NAD(P)-bd_dom_sf"/>
</dbReference>
<dbReference type="Pfam" id="PF13561">
    <property type="entry name" value="adh_short_C2"/>
    <property type="match status" value="1"/>
</dbReference>
<dbReference type="PRINTS" id="PR00081">
    <property type="entry name" value="GDHRDH"/>
</dbReference>
<dbReference type="SMART" id="SM00822">
    <property type="entry name" value="PKS_KR"/>
    <property type="match status" value="1"/>
</dbReference>
<dbReference type="InterPro" id="IPR002347">
    <property type="entry name" value="SDR_fam"/>
</dbReference>
<protein>
    <submittedName>
        <fullName evidence="4">SDR family NAD(P)-dependent oxidoreductase</fullName>
        <ecNumber evidence="4">1.1.1.-</ecNumber>
    </submittedName>
</protein>
<organism evidence="4 5">
    <name type="scientific">Glycocaulis abyssi</name>
    <dbReference type="NCBI Taxonomy" id="1433403"/>
    <lineage>
        <taxon>Bacteria</taxon>
        <taxon>Pseudomonadati</taxon>
        <taxon>Pseudomonadota</taxon>
        <taxon>Alphaproteobacteria</taxon>
        <taxon>Maricaulales</taxon>
        <taxon>Maricaulaceae</taxon>
        <taxon>Glycocaulis</taxon>
    </lineage>
</organism>